<reference evidence="2 3" key="1">
    <citation type="submission" date="2014-02" db="EMBL/GenBank/DDBJ databases">
        <title>The Genome Sequence of Trichophyton rubrum (morphotype soudanense) CBS 452.61.</title>
        <authorList>
            <consortium name="The Broad Institute Genomics Platform"/>
            <person name="Cuomo C.A."/>
            <person name="White T.C."/>
            <person name="Graser Y."/>
            <person name="Martinez-Rossi N."/>
            <person name="Heitman J."/>
            <person name="Young S.K."/>
            <person name="Zeng Q."/>
            <person name="Gargeya S."/>
            <person name="Abouelleil A."/>
            <person name="Alvarado L."/>
            <person name="Chapman S.B."/>
            <person name="Gainer-Dewar J."/>
            <person name="Goldberg J."/>
            <person name="Griggs A."/>
            <person name="Gujja S."/>
            <person name="Hansen M."/>
            <person name="Howarth C."/>
            <person name="Imamovic A."/>
            <person name="Larimer J."/>
            <person name="Martinez D."/>
            <person name="Murphy C."/>
            <person name="Pearson M.D."/>
            <person name="Persinoti G."/>
            <person name="Poon T."/>
            <person name="Priest M."/>
            <person name="Roberts A.D."/>
            <person name="Saif S."/>
            <person name="Shea T.D."/>
            <person name="Sykes S.N."/>
            <person name="Wortman J."/>
            <person name="Nusbaum C."/>
            <person name="Birren B."/>
        </authorList>
    </citation>
    <scope>NUCLEOTIDE SEQUENCE [LARGE SCALE GENOMIC DNA]</scope>
    <source>
        <strain evidence="2 3">CBS 452.61</strain>
    </source>
</reference>
<feature type="compositionally biased region" description="Polar residues" evidence="1">
    <location>
        <begin position="225"/>
        <end position="246"/>
    </location>
</feature>
<feature type="compositionally biased region" description="Low complexity" evidence="1">
    <location>
        <begin position="346"/>
        <end position="355"/>
    </location>
</feature>
<gene>
    <name evidence="2" type="ORF">H105_08092</name>
</gene>
<feature type="region of interest" description="Disordered" evidence="1">
    <location>
        <begin position="346"/>
        <end position="674"/>
    </location>
</feature>
<feature type="compositionally biased region" description="Basic and acidic residues" evidence="1">
    <location>
        <begin position="972"/>
        <end position="985"/>
    </location>
</feature>
<feature type="compositionally biased region" description="Polar residues" evidence="1">
    <location>
        <begin position="660"/>
        <end position="674"/>
    </location>
</feature>
<name>A0A022XFG9_TRISD</name>
<feature type="compositionally biased region" description="Low complexity" evidence="1">
    <location>
        <begin position="604"/>
        <end position="621"/>
    </location>
</feature>
<dbReference type="Proteomes" id="UP000023623">
    <property type="component" value="Unassembled WGS sequence"/>
</dbReference>
<feature type="compositionally biased region" description="Polar residues" evidence="1">
    <location>
        <begin position="827"/>
        <end position="838"/>
    </location>
</feature>
<dbReference type="HOGENOM" id="CLU_002672_0_0_1"/>
<feature type="compositionally biased region" description="Basic and acidic residues" evidence="1">
    <location>
        <begin position="889"/>
        <end position="898"/>
    </location>
</feature>
<feature type="compositionally biased region" description="Basic and acidic residues" evidence="1">
    <location>
        <begin position="208"/>
        <end position="221"/>
    </location>
</feature>
<sequence>MNRFRNRKKRGDGPDPSDAPPVPIFSKQFFKKKPEPEQPPKIDLSTALPTDNDFRTSLLMPNLSARFSMLREQDDPNSKIGKANDDSVLFPKRASRLNLFANSQLADITEVGSLHGSDRPSLNIGRSSYASGSTDDDCHTPSSIMTRSRPVEGNTLFGGRQKVYKIPNTRCEPASENEGGSEGGARSPTMGGKQLYQNDIGSIFQQSKGDDDSKSEPDLRPESTALMSLPSNRQAEPSSFFVSENRNSASTTSANSQGPTSRQGSVTAKTSTRSTQNSAGAGLERNSTKSRRLYDRGLELQNQPSALSRLESISRQRAIASDNGLIKRSLSKSAVNLNERYQKLSPVYSSSSFRPTSPPPSSTSSVVGNSEPKRLSPVSTTNSTPGLAMGSPLSPPASETEEGSAFAAAIQPEDRGKATATGLFNKPLSKYDESQFSQRQIQIHENRSNASLQRPSLPRGGSDVTDSRRQRDLSIISHQSKPESPGLSTSQNSPLSTPHCIDLRPTPVQSEKPRLPINPSTFLADFSGSDSGSEAEEDVSNARVSPLFHPHENVGSPLRVSMESGDSVTPVSSSTKPSHPALGEFYSESRDLNTIKEDEPVADPVPIVQEPPQQIESESPVLGPTGLSSLIRAHLRQDSDKSTIYPPSSPISMDRPSENPHPNNPQVHGTRSSDLAVSIHSNPWEYDDWARPTYHPAEPAERFSQPESDFSSMSLRAKQMLGQATALSNQGNEKEKNINTENQEERAPATPVPTAPKPSANASQPSWEEDIKFGHRRGGSTETQMEREEFANELAERRRKVQEKLKNFAENESRSTSPASSYRFPDNGNSTQTPSKTGNAFAILKAKTSRNQNNQSKQDHPLAKSSKLLGLDKPQFNSSAPNLQQSNDMWREEDERMRRLVRKSRAESPMGGNRQIGWGRQPQPPQSTTPQSRQSEEDTRNSTRDSASSTWRSGPRDRSDSDTSGRSKSRPRYREDLGAVRESAEQPRMGRPSIEDKASRSSSSRPSMESTDRRTRDRSASTGRYRSNSRSVPPNYIDLQSLPGPSPTLQHPAIAHSSRPSPSPNSHPYSANATPPILENSSTSSTPAAGGYGGPPMQYPLPQRNPPVSGSVATQQSLGSHKRVVDKSQISEPTFVSTTSNVPTIGLPAGASLANGAPTPPIPPMNPRRRRQTTTHNILGAFKGSSPSDRPDQYPHHGPKHHNQNHPNSSRRSEEHSTFSDDEKRPRARQRLRKISSEGGNLNAKARHHLMNGNQPALPPPPRHNRVEGLL</sequence>
<feature type="compositionally biased region" description="Polar residues" evidence="1">
    <location>
        <begin position="195"/>
        <end position="207"/>
    </location>
</feature>
<feature type="region of interest" description="Disordered" evidence="1">
    <location>
        <begin position="1"/>
        <end position="53"/>
    </location>
</feature>
<feature type="compositionally biased region" description="Basic and acidic residues" evidence="1">
    <location>
        <begin position="732"/>
        <end position="747"/>
    </location>
</feature>
<feature type="compositionally biased region" description="Polar residues" evidence="1">
    <location>
        <begin position="124"/>
        <end position="133"/>
    </location>
</feature>
<feature type="compositionally biased region" description="Polar residues" evidence="1">
    <location>
        <begin position="875"/>
        <end position="887"/>
    </location>
</feature>
<proteinExistence type="predicted"/>
<feature type="compositionally biased region" description="Basic and acidic residues" evidence="1">
    <location>
        <begin position="954"/>
        <end position="965"/>
    </location>
</feature>
<dbReference type="AlphaFoldDB" id="A0A022XFG9"/>
<feature type="compositionally biased region" description="Basic residues" evidence="1">
    <location>
        <begin position="1"/>
        <end position="10"/>
    </location>
</feature>
<feature type="compositionally biased region" description="Basic and acidic residues" evidence="1">
    <location>
        <begin position="1211"/>
        <end position="1225"/>
    </location>
</feature>
<feature type="compositionally biased region" description="Basic and acidic residues" evidence="1">
    <location>
        <begin position="1010"/>
        <end position="1019"/>
    </location>
</feature>
<feature type="compositionally biased region" description="Basic and acidic residues" evidence="1">
    <location>
        <begin position="784"/>
        <end position="813"/>
    </location>
</feature>
<feature type="region of interest" description="Disordered" evidence="1">
    <location>
        <begin position="691"/>
        <end position="1271"/>
    </location>
</feature>
<protein>
    <submittedName>
        <fullName evidence="2">Uncharacterized protein</fullName>
    </submittedName>
</protein>
<feature type="compositionally biased region" description="Low complexity" evidence="1">
    <location>
        <begin position="567"/>
        <end position="578"/>
    </location>
</feature>
<dbReference type="EMBL" id="KK208931">
    <property type="protein sequence ID" value="EZF69417.1"/>
    <property type="molecule type" value="Genomic_DNA"/>
</dbReference>
<feature type="compositionally biased region" description="Basic and acidic residues" evidence="1">
    <location>
        <begin position="934"/>
        <end position="943"/>
    </location>
</feature>
<feature type="compositionally biased region" description="Basic and acidic residues" evidence="1">
    <location>
        <begin position="587"/>
        <end position="599"/>
    </location>
</feature>
<feature type="compositionally biased region" description="Low complexity" evidence="1">
    <location>
        <begin position="1057"/>
        <end position="1070"/>
    </location>
</feature>
<feature type="compositionally biased region" description="Polar residues" evidence="1">
    <location>
        <begin position="300"/>
        <end position="311"/>
    </location>
</feature>
<feature type="compositionally biased region" description="Polar residues" evidence="1">
    <location>
        <begin position="705"/>
        <end position="714"/>
    </location>
</feature>
<evidence type="ECO:0000313" key="3">
    <source>
        <dbReference type="Proteomes" id="UP000023623"/>
    </source>
</evidence>
<feature type="region of interest" description="Disordered" evidence="1">
    <location>
        <begin position="118"/>
        <end position="311"/>
    </location>
</feature>
<feature type="compositionally biased region" description="Low complexity" evidence="1">
    <location>
        <begin position="247"/>
        <end position="256"/>
    </location>
</feature>
<keyword evidence="3" id="KW-1185">Reference proteome</keyword>
<evidence type="ECO:0000313" key="2">
    <source>
        <dbReference type="EMBL" id="EZF69417.1"/>
    </source>
</evidence>
<feature type="compositionally biased region" description="Polar residues" evidence="1">
    <location>
        <begin position="257"/>
        <end position="279"/>
    </location>
</feature>
<dbReference type="OrthoDB" id="5335210at2759"/>
<organism evidence="2 3">
    <name type="scientific">Trichophyton soudanense CBS 452.61</name>
    <dbReference type="NCBI Taxonomy" id="1215331"/>
    <lineage>
        <taxon>Eukaryota</taxon>
        <taxon>Fungi</taxon>
        <taxon>Dikarya</taxon>
        <taxon>Ascomycota</taxon>
        <taxon>Pezizomycotina</taxon>
        <taxon>Eurotiomycetes</taxon>
        <taxon>Eurotiomycetidae</taxon>
        <taxon>Onygenales</taxon>
        <taxon>Arthrodermataceae</taxon>
        <taxon>Trichophyton</taxon>
    </lineage>
</organism>
<evidence type="ECO:0000256" key="1">
    <source>
        <dbReference type="SAM" id="MobiDB-lite"/>
    </source>
</evidence>
<feature type="compositionally biased region" description="Polar residues" evidence="1">
    <location>
        <begin position="1128"/>
        <end position="1143"/>
    </location>
</feature>
<feature type="compositionally biased region" description="Polar residues" evidence="1">
    <location>
        <begin position="1106"/>
        <end position="1119"/>
    </location>
</feature>
<feature type="compositionally biased region" description="Polar residues" evidence="1">
    <location>
        <begin position="486"/>
        <end position="496"/>
    </location>
</feature>
<accession>A0A022XFG9</accession>